<comment type="caution">
    <text evidence="10">The sequence shown here is derived from an EMBL/GenBank/DDBJ whole genome shotgun (WGS) entry which is preliminary data.</text>
</comment>
<keyword evidence="3 8" id="KW-0479">Metal-binding</keyword>
<evidence type="ECO:0000259" key="9">
    <source>
        <dbReference type="PROSITE" id="PS51379"/>
    </source>
</evidence>
<dbReference type="Pfam" id="PF13459">
    <property type="entry name" value="Fer4_15"/>
    <property type="match status" value="1"/>
</dbReference>
<evidence type="ECO:0000256" key="1">
    <source>
        <dbReference type="ARBA" id="ARBA00001927"/>
    </source>
</evidence>
<keyword evidence="7" id="KW-0003">3Fe-4S</keyword>
<sequence>MTAAEVDHDRCAGVGMCVQHAPGAFDFDDEGQAVFLPSGQWTESELREAAYACPMEAISLVGDVKDDT</sequence>
<dbReference type="PROSITE" id="PS51379">
    <property type="entry name" value="4FE4S_FER_2"/>
    <property type="match status" value="1"/>
</dbReference>
<keyword evidence="4 8" id="KW-0249">Electron transport</keyword>
<evidence type="ECO:0000256" key="3">
    <source>
        <dbReference type="ARBA" id="ARBA00022723"/>
    </source>
</evidence>
<dbReference type="GO" id="GO:0009055">
    <property type="term" value="F:electron transfer activity"/>
    <property type="evidence" value="ECO:0007669"/>
    <property type="project" value="UniProtKB-UniRule"/>
</dbReference>
<comment type="cofactor">
    <cofactor evidence="1">
        <name>[3Fe-4S] cluster</name>
        <dbReference type="ChEBI" id="CHEBI:21137"/>
    </cofactor>
</comment>
<evidence type="ECO:0000256" key="5">
    <source>
        <dbReference type="ARBA" id="ARBA00023004"/>
    </source>
</evidence>
<dbReference type="PANTHER" id="PTHR36923">
    <property type="entry name" value="FERREDOXIN"/>
    <property type="match status" value="1"/>
</dbReference>
<organism evidence="10 11">
    <name type="scientific">Acrocarpospora macrocephala</name>
    <dbReference type="NCBI Taxonomy" id="150177"/>
    <lineage>
        <taxon>Bacteria</taxon>
        <taxon>Bacillati</taxon>
        <taxon>Actinomycetota</taxon>
        <taxon>Actinomycetes</taxon>
        <taxon>Streptosporangiales</taxon>
        <taxon>Streptosporangiaceae</taxon>
        <taxon>Acrocarpospora</taxon>
    </lineage>
</organism>
<keyword evidence="11" id="KW-1185">Reference proteome</keyword>
<gene>
    <name evidence="10" type="ORF">Amac_093720</name>
</gene>
<feature type="domain" description="4Fe-4S ferredoxin-type" evidence="9">
    <location>
        <begin position="2"/>
        <end position="30"/>
    </location>
</feature>
<keyword evidence="6 8" id="KW-0411">Iron-sulfur</keyword>
<dbReference type="PRINTS" id="PR00352">
    <property type="entry name" value="3FE4SFRDOXIN"/>
</dbReference>
<reference evidence="10 11" key="1">
    <citation type="submission" date="2019-10" db="EMBL/GenBank/DDBJ databases">
        <title>Whole genome shotgun sequence of Acrocarpospora macrocephala NBRC 16266.</title>
        <authorList>
            <person name="Ichikawa N."/>
            <person name="Kimura A."/>
            <person name="Kitahashi Y."/>
            <person name="Komaki H."/>
            <person name="Oguchi A."/>
        </authorList>
    </citation>
    <scope>NUCLEOTIDE SEQUENCE [LARGE SCALE GENOMIC DNA]</scope>
    <source>
        <strain evidence="10 11">NBRC 16266</strain>
    </source>
</reference>
<dbReference type="Proteomes" id="UP000331127">
    <property type="component" value="Unassembled WGS sequence"/>
</dbReference>
<dbReference type="InterPro" id="IPR051269">
    <property type="entry name" value="Fe-S_cluster_ET"/>
</dbReference>
<proteinExistence type="predicted"/>
<name>A0A5M3X3S0_9ACTN</name>
<dbReference type="RefSeq" id="WP_155360869.1">
    <property type="nucleotide sequence ID" value="NZ_BAAAHL010000078.1"/>
</dbReference>
<dbReference type="InterPro" id="IPR017896">
    <property type="entry name" value="4Fe4S_Fe-S-bd"/>
</dbReference>
<keyword evidence="2 8" id="KW-0813">Transport</keyword>
<evidence type="ECO:0000256" key="7">
    <source>
        <dbReference type="ARBA" id="ARBA00023291"/>
    </source>
</evidence>
<dbReference type="OrthoDB" id="3215002at2"/>
<evidence type="ECO:0000256" key="6">
    <source>
        <dbReference type="ARBA" id="ARBA00023014"/>
    </source>
</evidence>
<dbReference type="InterPro" id="IPR001080">
    <property type="entry name" value="3Fe4S_ferredoxin"/>
</dbReference>
<dbReference type="AlphaFoldDB" id="A0A5M3X3S0"/>
<dbReference type="GO" id="GO:0051538">
    <property type="term" value="F:3 iron, 4 sulfur cluster binding"/>
    <property type="evidence" value="ECO:0007669"/>
    <property type="project" value="UniProtKB-KW"/>
</dbReference>
<protein>
    <recommendedName>
        <fullName evidence="8">Ferredoxin</fullName>
    </recommendedName>
</protein>
<evidence type="ECO:0000256" key="8">
    <source>
        <dbReference type="RuleBase" id="RU368020"/>
    </source>
</evidence>
<dbReference type="GO" id="GO:0005506">
    <property type="term" value="F:iron ion binding"/>
    <property type="evidence" value="ECO:0007669"/>
    <property type="project" value="UniProtKB-UniRule"/>
</dbReference>
<evidence type="ECO:0000256" key="4">
    <source>
        <dbReference type="ARBA" id="ARBA00022982"/>
    </source>
</evidence>
<keyword evidence="5 8" id="KW-0408">Iron</keyword>
<dbReference type="SUPFAM" id="SSF54862">
    <property type="entry name" value="4Fe-4S ferredoxins"/>
    <property type="match status" value="1"/>
</dbReference>
<dbReference type="PANTHER" id="PTHR36923:SF3">
    <property type="entry name" value="FERREDOXIN"/>
    <property type="match status" value="1"/>
</dbReference>
<evidence type="ECO:0000256" key="2">
    <source>
        <dbReference type="ARBA" id="ARBA00022448"/>
    </source>
</evidence>
<evidence type="ECO:0000313" key="11">
    <source>
        <dbReference type="Proteomes" id="UP000331127"/>
    </source>
</evidence>
<accession>A0A5M3X3S0</accession>
<dbReference type="Gene3D" id="3.30.70.20">
    <property type="match status" value="1"/>
</dbReference>
<dbReference type="EMBL" id="BLAE01000083">
    <property type="protein sequence ID" value="GES15774.1"/>
    <property type="molecule type" value="Genomic_DNA"/>
</dbReference>
<comment type="function">
    <text evidence="8">Ferredoxins are iron-sulfur proteins that transfer electrons in a wide variety of metabolic reactions.</text>
</comment>
<evidence type="ECO:0000313" key="10">
    <source>
        <dbReference type="EMBL" id="GES15774.1"/>
    </source>
</evidence>